<sequence length="166" mass="19454">MEKLEYVQKNLEALGDRDLLEVLAQTPEMLTDLFPRLDMRRGCELTHWTAGEIYCHLADIEIGYGFRIRQALAGADKAQAFDHDRWGIRYRNYESYSARLALEAFCALRRWNLELLRNLEPPDWDKVAYHPERGPETIRFIVQMLAGHDLRHLKELEYIASYVEAG</sequence>
<dbReference type="Pfam" id="PF12867">
    <property type="entry name" value="DinB_2"/>
    <property type="match status" value="1"/>
</dbReference>
<protein>
    <recommendedName>
        <fullName evidence="1">DinB-like domain-containing protein</fullName>
    </recommendedName>
</protein>
<evidence type="ECO:0000313" key="2">
    <source>
        <dbReference type="EMBL" id="GEM84452.1"/>
    </source>
</evidence>
<evidence type="ECO:0000259" key="1">
    <source>
        <dbReference type="Pfam" id="PF12867"/>
    </source>
</evidence>
<dbReference type="SUPFAM" id="SSF109854">
    <property type="entry name" value="DinB/YfiT-like putative metalloenzymes"/>
    <property type="match status" value="1"/>
</dbReference>
<dbReference type="Proteomes" id="UP000321197">
    <property type="component" value="Unassembled WGS sequence"/>
</dbReference>
<comment type="caution">
    <text evidence="2">The sequence shown here is derived from an EMBL/GenBank/DDBJ whole genome shotgun (WGS) entry which is preliminary data.</text>
</comment>
<organism evidence="2 3">
    <name type="scientific">Meiothermus hypogaeus NBRC 106114</name>
    <dbReference type="NCBI Taxonomy" id="1227553"/>
    <lineage>
        <taxon>Bacteria</taxon>
        <taxon>Thermotogati</taxon>
        <taxon>Deinococcota</taxon>
        <taxon>Deinococci</taxon>
        <taxon>Thermales</taxon>
        <taxon>Thermaceae</taxon>
        <taxon>Meiothermus</taxon>
    </lineage>
</organism>
<dbReference type="InterPro" id="IPR024775">
    <property type="entry name" value="DinB-like"/>
</dbReference>
<proteinExistence type="predicted"/>
<dbReference type="OrthoDB" id="9793216at2"/>
<dbReference type="AlphaFoldDB" id="A0A511R6B0"/>
<reference evidence="2 3" key="1">
    <citation type="submission" date="2019-07" db="EMBL/GenBank/DDBJ databases">
        <title>Whole genome shotgun sequence of Meiothermus hypogaeus NBRC 106114.</title>
        <authorList>
            <person name="Hosoyama A."/>
            <person name="Uohara A."/>
            <person name="Ohji S."/>
            <person name="Ichikawa N."/>
        </authorList>
    </citation>
    <scope>NUCLEOTIDE SEQUENCE [LARGE SCALE GENOMIC DNA]</scope>
    <source>
        <strain evidence="2 3">NBRC 106114</strain>
    </source>
</reference>
<gene>
    <name evidence="2" type="ORF">MHY01S_26180</name>
</gene>
<evidence type="ECO:0000313" key="3">
    <source>
        <dbReference type="Proteomes" id="UP000321197"/>
    </source>
</evidence>
<dbReference type="RefSeq" id="WP_119340703.1">
    <property type="nucleotide sequence ID" value="NZ_BJXL01000102.1"/>
</dbReference>
<accession>A0A511R6B0</accession>
<name>A0A511R6B0_9DEIN</name>
<dbReference type="InterPro" id="IPR034660">
    <property type="entry name" value="DinB/YfiT-like"/>
</dbReference>
<dbReference type="EMBL" id="BJXL01000102">
    <property type="protein sequence ID" value="GEM84452.1"/>
    <property type="molecule type" value="Genomic_DNA"/>
</dbReference>
<dbReference type="Gene3D" id="1.20.120.450">
    <property type="entry name" value="dinb family like domain"/>
    <property type="match status" value="1"/>
</dbReference>
<feature type="domain" description="DinB-like" evidence="1">
    <location>
        <begin position="44"/>
        <end position="155"/>
    </location>
</feature>